<keyword evidence="8 9" id="KW-0131">Cell cycle</keyword>
<comment type="similarity">
    <text evidence="1 9">Belongs to the ABC transporter superfamily.</text>
</comment>
<evidence type="ECO:0000256" key="1">
    <source>
        <dbReference type="ARBA" id="ARBA00005417"/>
    </source>
</evidence>
<reference evidence="12" key="1">
    <citation type="submission" date="2017-09" db="EMBL/GenBank/DDBJ databases">
        <title>Depth-based differentiation of microbial function through sediment-hosted aquifers and enrichment of novel symbionts in the deep terrestrial subsurface.</title>
        <authorList>
            <person name="Probst A.J."/>
            <person name="Ladd B."/>
            <person name="Jarett J.K."/>
            <person name="Geller-Mcgrath D.E."/>
            <person name="Sieber C.M.K."/>
            <person name="Emerson J.B."/>
            <person name="Anantharaman K."/>
            <person name="Thomas B.C."/>
            <person name="Malmstrom R."/>
            <person name="Stieglmeier M."/>
            <person name="Klingl A."/>
            <person name="Woyke T."/>
            <person name="Ryan C.M."/>
            <person name="Banfield J.F."/>
        </authorList>
    </citation>
    <scope>NUCLEOTIDE SEQUENCE [LARGE SCALE GENOMIC DNA]</scope>
</reference>
<evidence type="ECO:0000256" key="6">
    <source>
        <dbReference type="ARBA" id="ARBA00022840"/>
    </source>
</evidence>
<dbReference type="FunFam" id="3.40.50.300:FF:000056">
    <property type="entry name" value="Cell division ATP-binding protein FtsE"/>
    <property type="match status" value="1"/>
</dbReference>
<dbReference type="NCBIfam" id="TIGR02673">
    <property type="entry name" value="FtsE"/>
    <property type="match status" value="1"/>
</dbReference>
<keyword evidence="4 9" id="KW-0132">Cell division</keyword>
<keyword evidence="7 9" id="KW-0472">Membrane</keyword>
<comment type="subunit">
    <text evidence="9">Homodimer. Forms a membrane-associated complex with FtsX.</text>
</comment>
<dbReference type="InterPro" id="IPR003593">
    <property type="entry name" value="AAA+_ATPase"/>
</dbReference>
<sequence>MIKLHNIFKIYPPDIKALQQVNLHIKPGEFVSIVGQSGTGKTTLVKLLIGEEQASQGKLIVGGWDITNISQAEILVLRRQIGVVFQDFKLLYKKTLLENVAFALQVCGQTPKKINSIVPQVMKIVGLENKMNRYPQQVSGGEQQRAVIARALVHRPKILLADEPTGNLDSINTDEIIELLQKINKFGTTVVLVTHNREVVNKLKRRVITLENGMIVNDQAVGKYIL</sequence>
<dbReference type="SUPFAM" id="SSF52540">
    <property type="entry name" value="P-loop containing nucleoside triphosphate hydrolases"/>
    <property type="match status" value="1"/>
</dbReference>
<evidence type="ECO:0000313" key="11">
    <source>
        <dbReference type="EMBL" id="PJB15433.1"/>
    </source>
</evidence>
<dbReference type="SMART" id="SM00382">
    <property type="entry name" value="AAA"/>
    <property type="match status" value="1"/>
</dbReference>
<dbReference type="InterPro" id="IPR005286">
    <property type="entry name" value="Cell_div_FtsE"/>
</dbReference>
<comment type="subcellular location">
    <subcellularLocation>
        <location evidence="9">Cell membrane</location>
        <topology evidence="9">Peripheral membrane protein</topology>
        <orientation evidence="9">Cytoplasmic side</orientation>
    </subcellularLocation>
</comment>
<dbReference type="AlphaFoldDB" id="A0A2M8ACW8"/>
<feature type="domain" description="ABC transporter" evidence="10">
    <location>
        <begin position="2"/>
        <end position="226"/>
    </location>
</feature>
<organism evidence="11 12">
    <name type="scientific">Candidatus Falkowbacteria bacterium CG_4_9_14_3_um_filter_38_19</name>
    <dbReference type="NCBI Taxonomy" id="1974559"/>
    <lineage>
        <taxon>Bacteria</taxon>
        <taxon>Candidatus Falkowiibacteriota</taxon>
    </lineage>
</organism>
<dbReference type="PANTHER" id="PTHR24220:SF470">
    <property type="entry name" value="CELL DIVISION ATP-BINDING PROTEIN FTSE"/>
    <property type="match status" value="1"/>
</dbReference>
<evidence type="ECO:0000256" key="5">
    <source>
        <dbReference type="ARBA" id="ARBA00022741"/>
    </source>
</evidence>
<dbReference type="Pfam" id="PF00005">
    <property type="entry name" value="ABC_tran"/>
    <property type="match status" value="1"/>
</dbReference>
<comment type="caution">
    <text evidence="11">The sequence shown here is derived from an EMBL/GenBank/DDBJ whole genome shotgun (WGS) entry which is preliminary data.</text>
</comment>
<dbReference type="Gene3D" id="3.40.50.300">
    <property type="entry name" value="P-loop containing nucleotide triphosphate hydrolases"/>
    <property type="match status" value="1"/>
</dbReference>
<dbReference type="PROSITE" id="PS00211">
    <property type="entry name" value="ABC_TRANSPORTER_1"/>
    <property type="match status" value="1"/>
</dbReference>
<dbReference type="GO" id="GO:0051301">
    <property type="term" value="P:cell division"/>
    <property type="evidence" value="ECO:0007669"/>
    <property type="project" value="UniProtKB-UniRule"/>
</dbReference>
<dbReference type="InterPro" id="IPR015854">
    <property type="entry name" value="ABC_transpr_LolD-like"/>
</dbReference>
<evidence type="ECO:0000259" key="10">
    <source>
        <dbReference type="PROSITE" id="PS50893"/>
    </source>
</evidence>
<dbReference type="InterPro" id="IPR017871">
    <property type="entry name" value="ABC_transporter-like_CS"/>
</dbReference>
<accession>A0A2M8ACW8</accession>
<dbReference type="Proteomes" id="UP000230611">
    <property type="component" value="Unassembled WGS sequence"/>
</dbReference>
<evidence type="ECO:0000256" key="7">
    <source>
        <dbReference type="ARBA" id="ARBA00023136"/>
    </source>
</evidence>
<gene>
    <name evidence="9 11" type="primary">ftsE</name>
    <name evidence="11" type="ORF">CO116_03730</name>
</gene>
<dbReference type="InterPro" id="IPR003439">
    <property type="entry name" value="ABC_transporter-like_ATP-bd"/>
</dbReference>
<dbReference type="GO" id="GO:0005886">
    <property type="term" value="C:plasma membrane"/>
    <property type="evidence" value="ECO:0007669"/>
    <property type="project" value="UniProtKB-SubCell"/>
</dbReference>
<evidence type="ECO:0000256" key="8">
    <source>
        <dbReference type="ARBA" id="ARBA00023306"/>
    </source>
</evidence>
<comment type="function">
    <text evidence="9">Part of the ABC transporter FtsEX involved in cellular division.</text>
</comment>
<evidence type="ECO:0000256" key="4">
    <source>
        <dbReference type="ARBA" id="ARBA00022618"/>
    </source>
</evidence>
<keyword evidence="6 9" id="KW-0067">ATP-binding</keyword>
<dbReference type="GO" id="GO:0016887">
    <property type="term" value="F:ATP hydrolysis activity"/>
    <property type="evidence" value="ECO:0007669"/>
    <property type="project" value="InterPro"/>
</dbReference>
<keyword evidence="3 9" id="KW-1003">Cell membrane</keyword>
<proteinExistence type="inferred from homology"/>
<dbReference type="GO" id="GO:0005524">
    <property type="term" value="F:ATP binding"/>
    <property type="evidence" value="ECO:0007669"/>
    <property type="project" value="UniProtKB-UniRule"/>
</dbReference>
<keyword evidence="5 9" id="KW-0547">Nucleotide-binding</keyword>
<dbReference type="GO" id="GO:0022857">
    <property type="term" value="F:transmembrane transporter activity"/>
    <property type="evidence" value="ECO:0007669"/>
    <property type="project" value="TreeGrafter"/>
</dbReference>
<protein>
    <recommendedName>
        <fullName evidence="2 9">Cell division ATP-binding protein FtsE</fullName>
    </recommendedName>
</protein>
<dbReference type="EMBL" id="PFUO01000173">
    <property type="protein sequence ID" value="PJB15433.1"/>
    <property type="molecule type" value="Genomic_DNA"/>
</dbReference>
<evidence type="ECO:0000313" key="12">
    <source>
        <dbReference type="Proteomes" id="UP000230611"/>
    </source>
</evidence>
<name>A0A2M8ACW8_9BACT</name>
<dbReference type="PANTHER" id="PTHR24220">
    <property type="entry name" value="IMPORT ATP-BINDING PROTEIN"/>
    <property type="match status" value="1"/>
</dbReference>
<dbReference type="PROSITE" id="PS50893">
    <property type="entry name" value="ABC_TRANSPORTER_2"/>
    <property type="match status" value="1"/>
</dbReference>
<dbReference type="InterPro" id="IPR027417">
    <property type="entry name" value="P-loop_NTPase"/>
</dbReference>
<evidence type="ECO:0000256" key="2">
    <source>
        <dbReference type="ARBA" id="ARBA00020019"/>
    </source>
</evidence>
<evidence type="ECO:0000256" key="3">
    <source>
        <dbReference type="ARBA" id="ARBA00022475"/>
    </source>
</evidence>
<evidence type="ECO:0000256" key="9">
    <source>
        <dbReference type="RuleBase" id="RU365094"/>
    </source>
</evidence>